<evidence type="ECO:0000313" key="2">
    <source>
        <dbReference type="EMBL" id="EAA16194.1"/>
    </source>
</evidence>
<dbReference type="InParanoid" id="Q7RGK0"/>
<feature type="compositionally biased region" description="Acidic residues" evidence="1">
    <location>
        <begin position="138"/>
        <end position="151"/>
    </location>
</feature>
<protein>
    <submittedName>
        <fullName evidence="2">Uncharacterized protein</fullName>
    </submittedName>
</protein>
<feature type="compositionally biased region" description="Polar residues" evidence="1">
    <location>
        <begin position="68"/>
        <end position="85"/>
    </location>
</feature>
<comment type="caution">
    <text evidence="2">The sequence shown here is derived from an EMBL/GenBank/DDBJ whole genome shotgun (WGS) entry which is preliminary data.</text>
</comment>
<dbReference type="EMBL" id="AABL01001311">
    <property type="protein sequence ID" value="EAA16194.1"/>
    <property type="molecule type" value="Genomic_DNA"/>
</dbReference>
<proteinExistence type="predicted"/>
<accession>Q7RGK0</accession>
<feature type="compositionally biased region" description="Basic and acidic residues" evidence="1">
    <location>
        <begin position="50"/>
        <end position="67"/>
    </location>
</feature>
<evidence type="ECO:0000256" key="1">
    <source>
        <dbReference type="SAM" id="MobiDB-lite"/>
    </source>
</evidence>
<evidence type="ECO:0000313" key="3">
    <source>
        <dbReference type="Proteomes" id="UP000008553"/>
    </source>
</evidence>
<dbReference type="FunCoup" id="Q7RGK0">
    <property type="interactions" value="13"/>
</dbReference>
<feature type="compositionally biased region" description="Basic and acidic residues" evidence="1">
    <location>
        <begin position="13"/>
        <end position="27"/>
    </location>
</feature>
<dbReference type="AlphaFoldDB" id="Q7RGK0"/>
<name>Q7RGK0_PLAYO</name>
<dbReference type="STRING" id="73239.Q7RGK0"/>
<gene>
    <name evidence="2" type="ORF">PY04346</name>
</gene>
<organism evidence="2 3">
    <name type="scientific">Plasmodium yoelii yoelii</name>
    <dbReference type="NCBI Taxonomy" id="73239"/>
    <lineage>
        <taxon>Eukaryota</taxon>
        <taxon>Sar</taxon>
        <taxon>Alveolata</taxon>
        <taxon>Apicomplexa</taxon>
        <taxon>Aconoidasida</taxon>
        <taxon>Haemosporida</taxon>
        <taxon>Plasmodiidae</taxon>
        <taxon>Plasmodium</taxon>
        <taxon>Plasmodium (Vinckeia)</taxon>
    </lineage>
</organism>
<feature type="region of interest" description="Disordered" evidence="1">
    <location>
        <begin position="131"/>
        <end position="187"/>
    </location>
</feature>
<dbReference type="Proteomes" id="UP000008553">
    <property type="component" value="Unassembled WGS sequence"/>
</dbReference>
<feature type="compositionally biased region" description="Basic and acidic residues" evidence="1">
    <location>
        <begin position="162"/>
        <end position="178"/>
    </location>
</feature>
<dbReference type="PaxDb" id="73239-Q7RGK0"/>
<keyword evidence="3" id="KW-1185">Reference proteome</keyword>
<reference evidence="2 3" key="1">
    <citation type="journal article" date="2002" name="Nature">
        <title>Genome sequence and comparative analysis of the model rodent malaria parasite Plasmodium yoelii yoelii.</title>
        <authorList>
            <person name="Carlton J.M."/>
            <person name="Angiuoli S.V."/>
            <person name="Suh B.B."/>
            <person name="Kooij T.W."/>
            <person name="Pertea M."/>
            <person name="Silva J.C."/>
            <person name="Ermolaeva M.D."/>
            <person name="Allen J.E."/>
            <person name="Selengut J.D."/>
            <person name="Koo H.L."/>
            <person name="Peterson J.D."/>
            <person name="Pop M."/>
            <person name="Kosack D.S."/>
            <person name="Shumway M.F."/>
            <person name="Bidwell S.L."/>
            <person name="Shallom S.J."/>
            <person name="van Aken S.E."/>
            <person name="Riedmuller S.B."/>
            <person name="Feldblyum T.V."/>
            <person name="Cho J.K."/>
            <person name="Quackenbush J."/>
            <person name="Sedegah M."/>
            <person name="Shoaibi A."/>
            <person name="Cummings L.M."/>
            <person name="Florens L."/>
            <person name="Yates J.R."/>
            <person name="Raine J.D."/>
            <person name="Sinden R.E."/>
            <person name="Harris M.A."/>
            <person name="Cunningham D.A."/>
            <person name="Preiser P.R."/>
            <person name="Bergman L.W."/>
            <person name="Vaidya A.B."/>
            <person name="van Lin L.H."/>
            <person name="Janse C.J."/>
            <person name="Waters A.P."/>
            <person name="Smith H.O."/>
            <person name="White O.R."/>
            <person name="Salzberg S.L."/>
            <person name="Venter J.C."/>
            <person name="Fraser C.M."/>
            <person name="Hoffman S.L."/>
            <person name="Gardner M.J."/>
            <person name="Carucci D.J."/>
        </authorList>
    </citation>
    <scope>NUCLEOTIDE SEQUENCE [LARGE SCALE GENOMIC DNA]</scope>
    <source>
        <strain evidence="2 3">17XNL</strain>
    </source>
</reference>
<feature type="region of interest" description="Disordered" evidence="1">
    <location>
        <begin position="1"/>
        <end position="94"/>
    </location>
</feature>
<sequence>MQYLKGKTVATLKYDDNSSEKNNEKQKKSNSYFKMLHTIGEKSSLNDLSYNDKKKEKKKEKAKESHNNQKNIVNGNSFNEATSNKIKNEYDGMNDRISKKKLSGKLWSQDSDDDSNSSIYELEEKKKKKNNKEIMENNLEDDSVSEDDEYVENQSNNSMDSSENRSDKKNDKNKSKDTESEEENTTVLGIEKKESIKKKEESVFERLYTSNKFDYSKKRSLDPKLKKQFTENIYSIMEKEKGGNKPKKSFSIRLDKNVTYSSFMPYNKARKENLEKKLNIMRAKSQVLKIAEMYMNSDKLKSLKMIEKGNTQSFDKNKKKIGLKKMQTSDPFFILHKNLEENNIQLKKVVNDGPNDSKTQSMKDDKFNNTKSKVQNKTNVKKFNYDKYVKLRKYVSFKNKTKMILAKKSPKDNLQGFKLFDNMIGINNFGKLYFWNGYKWKNINIFYENFISACTNKNGQIICINNNYKPGYLLMNKSFKKIDTCIEEFFFKIAISNKNKIWGINLRGDLQKWNLYQWIIIKKAYDNLLIAVTNDGIIKIFKNHRWIKYGILAEMKIASLHFLRNAKPPQIMKGIKPKEDGVTK</sequence>